<name>A0A4S9E6G3_AURPU</name>
<organism evidence="2 3">
    <name type="scientific">Aureobasidium pullulans</name>
    <name type="common">Black yeast</name>
    <name type="synonym">Pullularia pullulans</name>
    <dbReference type="NCBI Taxonomy" id="5580"/>
    <lineage>
        <taxon>Eukaryota</taxon>
        <taxon>Fungi</taxon>
        <taxon>Dikarya</taxon>
        <taxon>Ascomycota</taxon>
        <taxon>Pezizomycotina</taxon>
        <taxon>Dothideomycetes</taxon>
        <taxon>Dothideomycetidae</taxon>
        <taxon>Dothideales</taxon>
        <taxon>Saccotheciaceae</taxon>
        <taxon>Aureobasidium</taxon>
    </lineage>
</organism>
<evidence type="ECO:0000256" key="1">
    <source>
        <dbReference type="SAM" id="MobiDB-lite"/>
    </source>
</evidence>
<comment type="caution">
    <text evidence="2">The sequence shown here is derived from an EMBL/GenBank/DDBJ whole genome shotgun (WGS) entry which is preliminary data.</text>
</comment>
<dbReference type="AlphaFoldDB" id="A0A4S9E6G3"/>
<proteinExistence type="predicted"/>
<evidence type="ECO:0000313" key="3">
    <source>
        <dbReference type="Proteomes" id="UP000308953"/>
    </source>
</evidence>
<sequence length="500" mass="57050">MAHLPNEIWFQVVGYINSPNTTSECDDPEVCCDDNDCSNTAQQDLINLCLVSEQIRAIAQPLLYSGFVKPKTVSAQFRLLKPDSEWLHKYYQRDQRSFRAARKETRLERFLRTLISRPDLAVEVKDLRLNKIYEASLLPSCLRQLYQKLPLPSTTSSMFVDALKRYRGFDRLDISFRRSWEKSLQDGEEGAEIALLLTLVPTVLEVHLEPDQPSLGYFVQTLCNTILDPIPQPYVLKTACGMLSKELAESHSLIRQPTPILSFLTTLTVKSPAMFPVDLRSCLEHCKIGWRGLEAFLGTFKALQTLEIDTSFAFNPEHEIPIVRAGFLNALQGMSGTLARLVLMMPEYANEVFLDLRTFAKLRYLEIDLDLLTHDGDPPYLHELLPPGIQSLIIRRIVFHILPHLNTLLSTFKDVPEFCDLSVVKVYTMEEEDLCELQEELFLISERAGLYHLDFNVEEEPGENSWWWWWGSPPGSDVGSEVVSNGAVSDDDQDSDDDDE</sequence>
<reference evidence="2 3" key="1">
    <citation type="submission" date="2018-10" db="EMBL/GenBank/DDBJ databases">
        <title>Fifty Aureobasidium pullulans genomes reveal a recombining polyextremotolerant generalist.</title>
        <authorList>
            <person name="Gostincar C."/>
            <person name="Turk M."/>
            <person name="Zajc J."/>
            <person name="Gunde-Cimerman N."/>
        </authorList>
    </citation>
    <scope>NUCLEOTIDE SEQUENCE [LARGE SCALE GENOMIC DNA]</scope>
    <source>
        <strain evidence="2 3">EXF-9785</strain>
    </source>
</reference>
<protein>
    <submittedName>
        <fullName evidence="2">Uncharacterized protein</fullName>
    </submittedName>
</protein>
<feature type="compositionally biased region" description="Acidic residues" evidence="1">
    <location>
        <begin position="489"/>
        <end position="500"/>
    </location>
</feature>
<evidence type="ECO:0000313" key="2">
    <source>
        <dbReference type="EMBL" id="THX29266.1"/>
    </source>
</evidence>
<feature type="region of interest" description="Disordered" evidence="1">
    <location>
        <begin position="478"/>
        <end position="500"/>
    </location>
</feature>
<gene>
    <name evidence="2" type="ORF">D6D10_08972</name>
</gene>
<accession>A0A4S9E6G3</accession>
<dbReference type="Proteomes" id="UP000308953">
    <property type="component" value="Unassembled WGS sequence"/>
</dbReference>
<dbReference type="EMBL" id="QZAV01000338">
    <property type="protein sequence ID" value="THX29266.1"/>
    <property type="molecule type" value="Genomic_DNA"/>
</dbReference>